<name>A0ABQ2JI04_9ACTN</name>
<evidence type="ECO:0008006" key="4">
    <source>
        <dbReference type="Google" id="ProtNLM"/>
    </source>
</evidence>
<keyword evidence="3" id="KW-1185">Reference proteome</keyword>
<feature type="chain" id="PRO_5046580504" description="SH3 domain-containing protein" evidence="1">
    <location>
        <begin position="42"/>
        <end position="127"/>
    </location>
</feature>
<reference evidence="3" key="1">
    <citation type="journal article" date="2019" name="Int. J. Syst. Evol. Microbiol.">
        <title>The Global Catalogue of Microorganisms (GCM) 10K type strain sequencing project: providing services to taxonomists for standard genome sequencing and annotation.</title>
        <authorList>
            <consortium name="The Broad Institute Genomics Platform"/>
            <consortium name="The Broad Institute Genome Sequencing Center for Infectious Disease"/>
            <person name="Wu L."/>
            <person name="Ma J."/>
        </authorList>
    </citation>
    <scope>NUCLEOTIDE SEQUENCE [LARGE SCALE GENOMIC DNA]</scope>
    <source>
        <strain evidence="3">CGMCC 4.7323</strain>
    </source>
</reference>
<sequence>MFPKPKTGLFPRPKTGVAGAFALCVLSGALTGAVVAGPARAADGDGSLAPYEAHIVAKAGVVLRTGPSYEFSAVGSKGYGAVVGIACRLNGQKVEGNRVWYKLSDSSYVWSSERHIVRVGTEPPRWC</sequence>
<feature type="signal peptide" evidence="1">
    <location>
        <begin position="1"/>
        <end position="41"/>
    </location>
</feature>
<comment type="caution">
    <text evidence="2">The sequence shown here is derived from an EMBL/GenBank/DDBJ whole genome shotgun (WGS) entry which is preliminary data.</text>
</comment>
<proteinExistence type="predicted"/>
<gene>
    <name evidence="2" type="ORF">GCM10012285_34270</name>
</gene>
<dbReference type="GeneID" id="301549168"/>
<organism evidence="2 3">
    <name type="scientific">Streptomyces kronopolitis</name>
    <dbReference type="NCBI Taxonomy" id="1612435"/>
    <lineage>
        <taxon>Bacteria</taxon>
        <taxon>Bacillati</taxon>
        <taxon>Actinomycetota</taxon>
        <taxon>Actinomycetes</taxon>
        <taxon>Kitasatosporales</taxon>
        <taxon>Streptomycetaceae</taxon>
        <taxon>Streptomyces</taxon>
    </lineage>
</organism>
<dbReference type="RefSeq" id="WP_229699994.1">
    <property type="nucleotide sequence ID" value="NZ_BMND01000013.1"/>
</dbReference>
<protein>
    <recommendedName>
        <fullName evidence="4">SH3 domain-containing protein</fullName>
    </recommendedName>
</protein>
<evidence type="ECO:0000256" key="1">
    <source>
        <dbReference type="SAM" id="SignalP"/>
    </source>
</evidence>
<dbReference type="Proteomes" id="UP000600080">
    <property type="component" value="Unassembled WGS sequence"/>
</dbReference>
<evidence type="ECO:0000313" key="2">
    <source>
        <dbReference type="EMBL" id="GGN47908.1"/>
    </source>
</evidence>
<keyword evidence="1" id="KW-0732">Signal</keyword>
<accession>A0ABQ2JI04</accession>
<dbReference type="EMBL" id="BMND01000013">
    <property type="protein sequence ID" value="GGN47908.1"/>
    <property type="molecule type" value="Genomic_DNA"/>
</dbReference>
<evidence type="ECO:0000313" key="3">
    <source>
        <dbReference type="Proteomes" id="UP000600080"/>
    </source>
</evidence>